<keyword evidence="2" id="KW-1185">Reference proteome</keyword>
<evidence type="ECO:0000313" key="1">
    <source>
        <dbReference type="EMBL" id="PWK78362.1"/>
    </source>
</evidence>
<reference evidence="1 2" key="1">
    <citation type="submission" date="2018-05" db="EMBL/GenBank/DDBJ databases">
        <title>Genomic Encyclopedia of Archaeal and Bacterial Type Strains, Phase II (KMG-II): from individual species to whole genera.</title>
        <authorList>
            <person name="Goeker M."/>
        </authorList>
    </citation>
    <scope>NUCLEOTIDE SEQUENCE [LARGE SCALE GENOMIC DNA]</scope>
    <source>
        <strain evidence="1 2">DSM 19975</strain>
    </source>
</reference>
<comment type="caution">
    <text evidence="1">The sequence shown here is derived from an EMBL/GenBank/DDBJ whole genome shotgun (WGS) entry which is preliminary data.</text>
</comment>
<gene>
    <name evidence="1" type="ORF">LX99_02206</name>
</gene>
<dbReference type="AlphaFoldDB" id="A0A316HTR5"/>
<accession>A0A316HTR5</accession>
<dbReference type="Proteomes" id="UP000245678">
    <property type="component" value="Unassembled WGS sequence"/>
</dbReference>
<proteinExistence type="predicted"/>
<protein>
    <submittedName>
        <fullName evidence="1">Uncharacterized protein</fullName>
    </submittedName>
</protein>
<organism evidence="1 2">
    <name type="scientific">Mucilaginibacter oryzae</name>
    <dbReference type="NCBI Taxonomy" id="468058"/>
    <lineage>
        <taxon>Bacteria</taxon>
        <taxon>Pseudomonadati</taxon>
        <taxon>Bacteroidota</taxon>
        <taxon>Sphingobacteriia</taxon>
        <taxon>Sphingobacteriales</taxon>
        <taxon>Sphingobacteriaceae</taxon>
        <taxon>Mucilaginibacter</taxon>
    </lineage>
</organism>
<name>A0A316HTR5_9SPHI</name>
<dbReference type="EMBL" id="QGHA01000003">
    <property type="protein sequence ID" value="PWK78362.1"/>
    <property type="molecule type" value="Genomic_DNA"/>
</dbReference>
<evidence type="ECO:0000313" key="2">
    <source>
        <dbReference type="Proteomes" id="UP000245678"/>
    </source>
</evidence>
<sequence>MWRMCKCAHVRISDVQMWGFQINGQIINSLSTSDGEISSTGAKLPACRASKLFRYVPYDKPLPGSNATSTSAHLNSAHLKSAHLKSAHQKNQLFTTRCISSSFIKASTGVKVFTSRLFSVSRILTSTGSSIENICICTACF</sequence>